<dbReference type="Pfam" id="PF00535">
    <property type="entry name" value="Glycos_transf_2"/>
    <property type="match status" value="1"/>
</dbReference>
<dbReference type="GO" id="GO:0016758">
    <property type="term" value="F:hexosyltransferase activity"/>
    <property type="evidence" value="ECO:0007669"/>
    <property type="project" value="UniProtKB-ARBA"/>
</dbReference>
<name>A0AB35CDP2_9BACT</name>
<keyword evidence="1" id="KW-0472">Membrane</keyword>
<dbReference type="SUPFAM" id="SSF53448">
    <property type="entry name" value="Nucleotide-diphospho-sugar transferases"/>
    <property type="match status" value="1"/>
</dbReference>
<evidence type="ECO:0000313" key="4">
    <source>
        <dbReference type="Proteomes" id="UP000777173"/>
    </source>
</evidence>
<feature type="domain" description="Glycosyltransferase 2-like" evidence="2">
    <location>
        <begin position="5"/>
        <end position="126"/>
    </location>
</feature>
<sequence>MPLVSIIMPVYNTGNVLHSTIKSVLMQTFTDFELLLIDDGSQDGSSEICDYYAQKDPRVLVFHKINGGICDARNYGITRTCGKYIAFCDHDDEYLPFLLEKSIEIFEKTDSDLLHYRYRNYSDLQKDCIFELPILNKDIWNITNLSILHNKLEYLHYFSTVWSIIYKADLIKSNKIRFNTKLKHGGEDLEFNLMVMKYASRMIVIPDILYIHRIRESLSTSAKYYEDLLFYYHISQKLDNDIITQKGINCKDEYYTLNLTHRLISFISLASIVGKQYKEIRYGFVIFEDLDLSTTIVKKYNWINPRITLIYILFKFKLYLLLYILFKYRNRKRRKKHKRYNS</sequence>
<keyword evidence="1" id="KW-0812">Transmembrane</keyword>
<keyword evidence="3" id="KW-0808">Transferase</keyword>
<organism evidence="3 4">
    <name type="scientific">Phocaeicola dorei</name>
    <dbReference type="NCBI Taxonomy" id="357276"/>
    <lineage>
        <taxon>Bacteria</taxon>
        <taxon>Pseudomonadati</taxon>
        <taxon>Bacteroidota</taxon>
        <taxon>Bacteroidia</taxon>
        <taxon>Bacteroidales</taxon>
        <taxon>Bacteroidaceae</taxon>
        <taxon>Phocaeicola</taxon>
    </lineage>
</organism>
<keyword evidence="1" id="KW-1133">Transmembrane helix</keyword>
<protein>
    <submittedName>
        <fullName evidence="3">Glycosyltransferase</fullName>
        <ecNumber evidence="3">2.4.-.-</ecNumber>
    </submittedName>
</protein>
<proteinExistence type="predicted"/>
<dbReference type="PANTHER" id="PTHR22916">
    <property type="entry name" value="GLYCOSYLTRANSFERASE"/>
    <property type="match status" value="1"/>
</dbReference>
<feature type="transmembrane region" description="Helical" evidence="1">
    <location>
        <begin position="308"/>
        <end position="326"/>
    </location>
</feature>
<dbReference type="InterPro" id="IPR001173">
    <property type="entry name" value="Glyco_trans_2-like"/>
</dbReference>
<comment type="caution">
    <text evidence="3">The sequence shown here is derived from an EMBL/GenBank/DDBJ whole genome shotgun (WGS) entry which is preliminary data.</text>
</comment>
<dbReference type="Gene3D" id="3.90.550.10">
    <property type="entry name" value="Spore Coat Polysaccharide Biosynthesis Protein SpsA, Chain A"/>
    <property type="match status" value="1"/>
</dbReference>
<keyword evidence="3" id="KW-0328">Glycosyltransferase</keyword>
<evidence type="ECO:0000259" key="2">
    <source>
        <dbReference type="Pfam" id="PF00535"/>
    </source>
</evidence>
<dbReference type="AlphaFoldDB" id="A0AB35CDP2"/>
<dbReference type="Proteomes" id="UP000777173">
    <property type="component" value="Unassembled WGS sequence"/>
</dbReference>
<dbReference type="RefSeq" id="WP_117719747.1">
    <property type="nucleotide sequence ID" value="NZ_DAWDYP010000014.1"/>
</dbReference>
<dbReference type="EMBL" id="JAHOAX010000038">
    <property type="protein sequence ID" value="MBV3125663.1"/>
    <property type="molecule type" value="Genomic_DNA"/>
</dbReference>
<dbReference type="InterPro" id="IPR029044">
    <property type="entry name" value="Nucleotide-diphossugar_trans"/>
</dbReference>
<dbReference type="PANTHER" id="PTHR22916:SF3">
    <property type="entry name" value="UDP-GLCNAC:BETAGAL BETA-1,3-N-ACETYLGLUCOSAMINYLTRANSFERASE-LIKE PROTEIN 1"/>
    <property type="match status" value="1"/>
</dbReference>
<gene>
    <name evidence="3" type="ORF">KSU80_21175</name>
</gene>
<evidence type="ECO:0000256" key="1">
    <source>
        <dbReference type="SAM" id="Phobius"/>
    </source>
</evidence>
<reference evidence="3" key="1">
    <citation type="submission" date="2021-06" db="EMBL/GenBank/DDBJ databases">
        <title>Collection of gut derived symbiotic bacterial strains cultured from healthy donors.</title>
        <authorList>
            <person name="Lin H."/>
            <person name="Littmann E."/>
            <person name="Pamer E.G."/>
        </authorList>
    </citation>
    <scope>NUCLEOTIDE SEQUENCE</scope>
    <source>
        <strain evidence="3">MSK.5.10</strain>
    </source>
</reference>
<accession>A0AB35CDP2</accession>
<evidence type="ECO:0000313" key="3">
    <source>
        <dbReference type="EMBL" id="MBV3125663.1"/>
    </source>
</evidence>
<dbReference type="EC" id="2.4.-.-" evidence="3"/>